<feature type="domain" description="Plastocyanin-like" evidence="5">
    <location>
        <begin position="61"/>
        <end position="97"/>
    </location>
</feature>
<dbReference type="PROSITE" id="PS00080">
    <property type="entry name" value="MULTICOPPER_OXIDASE2"/>
    <property type="match status" value="1"/>
</dbReference>
<evidence type="ECO:0000256" key="2">
    <source>
        <dbReference type="ARBA" id="ARBA00022723"/>
    </source>
</evidence>
<dbReference type="InterPro" id="IPR011706">
    <property type="entry name" value="Cu-oxidase_C"/>
</dbReference>
<name>A0ABV0LU06_9PSEU</name>
<feature type="domain" description="Plastocyanin-like" evidence="4">
    <location>
        <begin position="449"/>
        <end position="575"/>
    </location>
</feature>
<dbReference type="InterPro" id="IPR045087">
    <property type="entry name" value="Cu-oxidase_fam"/>
</dbReference>
<accession>A0ABV0LU06</accession>
<sequence>MTEIIERPASATPATGPNWGLTKFLDPLPIPPVLRPHSWWGQDMITIPMITKRQKLHSQLPESTLWTYAGHFPGPTIEVRSGKQLRISWTNEIDGEFPLVAVQGPVADAPTSRPGRELDRPGYRIIDGVSDLPSWTVVHLHGARTNAGNDGWAHNAGLKGTSQLAEYQNRQPAMPLWYHDHAMAITRFNVHTGLAGMYLVRDDEEDSLGLPHGDREIPLIITDRNLDLDPATQTLTGQLLFKVPEAPGGALIPFSGPFNLVNGVIWPHLDVDARWYRFRLLNAANSRFYTLNLVDEGNVAHNEAVRLIGTDGGLLPVPTELPKDGLTVAPAERFDILIDFSRFKGQKVKLRNTDPRLGSVEPDLMEFRVDGRDRHDPFRLPERISTSYVRVQHGTTLPDDHHHVWVALLLNADGHPEMWDLEQIEADPGGEGIIQLQDPNGGLRTFRRVGRLFDDTTGIFLDHDRWAVWNLVHVANGGPQHPIHIHLTEFQALFRRGFTTTFDPQAGRTTTPLTGFHDIALEKYEEGWKDTIIVKPGEWVSVAGQFGGGTGEFMFHCHILDHEDEGMMRPFVVHPPEVAKFHVHPGGDHHH</sequence>
<dbReference type="InterPro" id="IPR002355">
    <property type="entry name" value="Cu_oxidase_Cu_BS"/>
</dbReference>
<dbReference type="PANTHER" id="PTHR48267:SF1">
    <property type="entry name" value="BILIRUBIN OXIDASE"/>
    <property type="match status" value="1"/>
</dbReference>
<comment type="caution">
    <text evidence="6">The sequence shown here is derived from an EMBL/GenBank/DDBJ whole genome shotgun (WGS) entry which is preliminary data.</text>
</comment>
<comment type="similarity">
    <text evidence="1">Belongs to the multicopper oxidase family.</text>
</comment>
<dbReference type="InterPro" id="IPR033138">
    <property type="entry name" value="Cu_oxidase_CS"/>
</dbReference>
<dbReference type="PROSITE" id="PS00079">
    <property type="entry name" value="MULTICOPPER_OXIDASE1"/>
    <property type="match status" value="1"/>
</dbReference>
<dbReference type="Pfam" id="PF07732">
    <property type="entry name" value="Cu-oxidase_3"/>
    <property type="match status" value="2"/>
</dbReference>
<dbReference type="InterPro" id="IPR008972">
    <property type="entry name" value="Cupredoxin"/>
</dbReference>
<protein>
    <submittedName>
        <fullName evidence="6">Multicopper oxidase domain-containing protein</fullName>
    </submittedName>
</protein>
<gene>
    <name evidence="6" type="ORF">ABJI51_42525</name>
</gene>
<dbReference type="Gene3D" id="2.60.40.420">
    <property type="entry name" value="Cupredoxins - blue copper proteins"/>
    <property type="match status" value="3"/>
</dbReference>
<evidence type="ECO:0000256" key="3">
    <source>
        <dbReference type="ARBA" id="ARBA00023002"/>
    </source>
</evidence>
<proteinExistence type="inferred from homology"/>
<evidence type="ECO:0000259" key="4">
    <source>
        <dbReference type="Pfam" id="PF07731"/>
    </source>
</evidence>
<dbReference type="Proteomes" id="UP001440984">
    <property type="component" value="Unassembled WGS sequence"/>
</dbReference>
<dbReference type="Pfam" id="PF07731">
    <property type="entry name" value="Cu-oxidase_2"/>
    <property type="match status" value="1"/>
</dbReference>
<organism evidence="6 7">
    <name type="scientific">Amycolatopsis melonis</name>
    <dbReference type="NCBI Taxonomy" id="3156488"/>
    <lineage>
        <taxon>Bacteria</taxon>
        <taxon>Bacillati</taxon>
        <taxon>Actinomycetota</taxon>
        <taxon>Actinomycetes</taxon>
        <taxon>Pseudonocardiales</taxon>
        <taxon>Pseudonocardiaceae</taxon>
        <taxon>Amycolatopsis</taxon>
    </lineage>
</organism>
<keyword evidence="3" id="KW-0560">Oxidoreductase</keyword>
<reference evidence="6 7" key="1">
    <citation type="submission" date="2024-05" db="EMBL/GenBank/DDBJ databases">
        <authorList>
            <person name="Zhao H."/>
            <person name="Xu Y."/>
            <person name="Lin S."/>
            <person name="Spain J.C."/>
            <person name="Zhou N.-Y."/>
        </authorList>
    </citation>
    <scope>NUCLEOTIDE SEQUENCE [LARGE SCALE GENOMIC DNA]</scope>
    <source>
        <strain evidence="6 7">NEAU-NG30</strain>
    </source>
</reference>
<dbReference type="RefSeq" id="WP_348956886.1">
    <property type="nucleotide sequence ID" value="NZ_JBDZYD010000023.1"/>
</dbReference>
<evidence type="ECO:0000313" key="6">
    <source>
        <dbReference type="EMBL" id="MEQ0565795.1"/>
    </source>
</evidence>
<feature type="domain" description="Plastocyanin-like" evidence="5">
    <location>
        <begin position="132"/>
        <end position="204"/>
    </location>
</feature>
<keyword evidence="7" id="KW-1185">Reference proteome</keyword>
<dbReference type="PANTHER" id="PTHR48267">
    <property type="entry name" value="CUPREDOXIN SUPERFAMILY PROTEIN"/>
    <property type="match status" value="1"/>
</dbReference>
<dbReference type="InterPro" id="IPR011707">
    <property type="entry name" value="Cu-oxidase-like_N"/>
</dbReference>
<dbReference type="EMBL" id="JBDZYD010000023">
    <property type="protein sequence ID" value="MEQ0565795.1"/>
    <property type="molecule type" value="Genomic_DNA"/>
</dbReference>
<keyword evidence="2" id="KW-0479">Metal-binding</keyword>
<evidence type="ECO:0000313" key="7">
    <source>
        <dbReference type="Proteomes" id="UP001440984"/>
    </source>
</evidence>
<dbReference type="SUPFAM" id="SSF49503">
    <property type="entry name" value="Cupredoxins"/>
    <property type="match status" value="2"/>
</dbReference>
<evidence type="ECO:0000259" key="5">
    <source>
        <dbReference type="Pfam" id="PF07732"/>
    </source>
</evidence>
<evidence type="ECO:0000256" key="1">
    <source>
        <dbReference type="ARBA" id="ARBA00010609"/>
    </source>
</evidence>